<proteinExistence type="predicted"/>
<keyword evidence="1 5" id="KW-0489">Methyltransferase</keyword>
<dbReference type="Proteomes" id="UP001230978">
    <property type="component" value="Chromosome"/>
</dbReference>
<dbReference type="Pfam" id="PF13649">
    <property type="entry name" value="Methyltransf_25"/>
    <property type="match status" value="1"/>
</dbReference>
<dbReference type="CDD" id="cd02440">
    <property type="entry name" value="AdoMet_MTases"/>
    <property type="match status" value="1"/>
</dbReference>
<organism evidence="5 6">
    <name type="scientific">Fuscovulum ytuae</name>
    <dbReference type="NCBI Taxonomy" id="3042299"/>
    <lineage>
        <taxon>Bacteria</taxon>
        <taxon>Pseudomonadati</taxon>
        <taxon>Pseudomonadota</taxon>
        <taxon>Alphaproteobacteria</taxon>
        <taxon>Rhodobacterales</taxon>
        <taxon>Paracoccaceae</taxon>
        <taxon>Fuscovulum</taxon>
    </lineage>
</organism>
<dbReference type="PANTHER" id="PTHR43464">
    <property type="entry name" value="METHYLTRANSFERASE"/>
    <property type="match status" value="1"/>
</dbReference>
<dbReference type="EMBL" id="CP124535">
    <property type="protein sequence ID" value="WGV15947.1"/>
    <property type="molecule type" value="Genomic_DNA"/>
</dbReference>
<evidence type="ECO:0000313" key="5">
    <source>
        <dbReference type="EMBL" id="WGV15947.1"/>
    </source>
</evidence>
<protein>
    <submittedName>
        <fullName evidence="5">Class I SAM-dependent methyltransferase</fullName>
        <ecNumber evidence="5">2.1.-.-</ecNumber>
    </submittedName>
</protein>
<dbReference type="GO" id="GO:0032259">
    <property type="term" value="P:methylation"/>
    <property type="evidence" value="ECO:0007669"/>
    <property type="project" value="UniProtKB-KW"/>
</dbReference>
<evidence type="ECO:0000256" key="1">
    <source>
        <dbReference type="ARBA" id="ARBA00022603"/>
    </source>
</evidence>
<name>A0ABY8Q6W6_9RHOB</name>
<gene>
    <name evidence="5" type="ORF">QF092_17100</name>
</gene>
<reference evidence="5 6" key="1">
    <citation type="submission" date="2023-04" db="EMBL/GenBank/DDBJ databases">
        <title>YMD61, complete Genome.</title>
        <authorList>
            <person name="Zhang J."/>
        </authorList>
    </citation>
    <scope>NUCLEOTIDE SEQUENCE [LARGE SCALE GENOMIC DNA]</scope>
    <source>
        <strain evidence="5 6">YMD61</strain>
    </source>
</reference>
<keyword evidence="2 5" id="KW-0808">Transferase</keyword>
<keyword evidence="3" id="KW-0949">S-adenosyl-L-methionine</keyword>
<sequence length="206" mass="21000">MAGQHDGHLGAVYEAKAPEEVAALYDGWAATYDTEMAKAGYRHPAIGLALLARHLPRGAGPVLDAGCGTGLLGDWLGIMGFGPVEGLDLSEGMLAVARAKGVYARLHQLALGQTLPFADGAFAGVISTGVFTTGHVGIKGVPELVRITAAGGPIVLTVKTTLWEAGFGAALEGMAGVAVVERTEPYVSMPGEAGTVPSLAVVLRRG</sequence>
<feature type="domain" description="Methyltransferase" evidence="4">
    <location>
        <begin position="62"/>
        <end position="152"/>
    </location>
</feature>
<dbReference type="Gene3D" id="3.40.50.150">
    <property type="entry name" value="Vaccinia Virus protein VP39"/>
    <property type="match status" value="1"/>
</dbReference>
<dbReference type="InterPro" id="IPR041698">
    <property type="entry name" value="Methyltransf_25"/>
</dbReference>
<dbReference type="PANTHER" id="PTHR43464:SF19">
    <property type="entry name" value="UBIQUINONE BIOSYNTHESIS O-METHYLTRANSFERASE, MITOCHONDRIAL"/>
    <property type="match status" value="1"/>
</dbReference>
<dbReference type="EC" id="2.1.-.-" evidence="5"/>
<dbReference type="GO" id="GO:0008168">
    <property type="term" value="F:methyltransferase activity"/>
    <property type="evidence" value="ECO:0007669"/>
    <property type="project" value="UniProtKB-KW"/>
</dbReference>
<evidence type="ECO:0000256" key="3">
    <source>
        <dbReference type="ARBA" id="ARBA00022691"/>
    </source>
</evidence>
<dbReference type="RefSeq" id="WP_281465808.1">
    <property type="nucleotide sequence ID" value="NZ_CP124535.1"/>
</dbReference>
<dbReference type="InterPro" id="IPR029063">
    <property type="entry name" value="SAM-dependent_MTases_sf"/>
</dbReference>
<evidence type="ECO:0000259" key="4">
    <source>
        <dbReference type="Pfam" id="PF13649"/>
    </source>
</evidence>
<evidence type="ECO:0000313" key="6">
    <source>
        <dbReference type="Proteomes" id="UP001230978"/>
    </source>
</evidence>
<dbReference type="SUPFAM" id="SSF53335">
    <property type="entry name" value="S-adenosyl-L-methionine-dependent methyltransferases"/>
    <property type="match status" value="1"/>
</dbReference>
<accession>A0ABY8Q6W6</accession>
<evidence type="ECO:0000256" key="2">
    <source>
        <dbReference type="ARBA" id="ARBA00022679"/>
    </source>
</evidence>
<keyword evidence="6" id="KW-1185">Reference proteome</keyword>